<evidence type="ECO:0000256" key="2">
    <source>
        <dbReference type="SAM" id="SignalP"/>
    </source>
</evidence>
<reference evidence="3 4" key="1">
    <citation type="journal article" date="2019" name="PLoS Biol.">
        <title>Sex chromosomes control vertical transmission of feminizing Wolbachia symbionts in an isopod.</title>
        <authorList>
            <person name="Becking T."/>
            <person name="Chebbi M.A."/>
            <person name="Giraud I."/>
            <person name="Moumen B."/>
            <person name="Laverre T."/>
            <person name="Caubet Y."/>
            <person name="Peccoud J."/>
            <person name="Gilbert C."/>
            <person name="Cordaux R."/>
        </authorList>
    </citation>
    <scope>NUCLEOTIDE SEQUENCE [LARGE SCALE GENOMIC DNA]</scope>
    <source>
        <strain evidence="3">ANa2</strain>
        <tissue evidence="3">Whole body excluding digestive tract and cuticle</tissue>
    </source>
</reference>
<evidence type="ECO:0008006" key="5">
    <source>
        <dbReference type="Google" id="ProtNLM"/>
    </source>
</evidence>
<keyword evidence="2" id="KW-0732">Signal</keyword>
<feature type="region of interest" description="Disordered" evidence="1">
    <location>
        <begin position="22"/>
        <end position="44"/>
    </location>
</feature>
<evidence type="ECO:0000313" key="3">
    <source>
        <dbReference type="EMBL" id="KAB7498192.1"/>
    </source>
</evidence>
<proteinExistence type="predicted"/>
<accession>A0A5N5SVZ9</accession>
<dbReference type="OrthoDB" id="6694245at2759"/>
<dbReference type="Proteomes" id="UP000326759">
    <property type="component" value="Unassembled WGS sequence"/>
</dbReference>
<name>A0A5N5SVZ9_9CRUS</name>
<dbReference type="EMBL" id="SEYY01019498">
    <property type="protein sequence ID" value="KAB7498192.1"/>
    <property type="molecule type" value="Genomic_DNA"/>
</dbReference>
<gene>
    <name evidence="3" type="ORF">Anas_05621</name>
</gene>
<feature type="signal peptide" evidence="2">
    <location>
        <begin position="1"/>
        <end position="18"/>
    </location>
</feature>
<evidence type="ECO:0000256" key="1">
    <source>
        <dbReference type="SAM" id="MobiDB-lite"/>
    </source>
</evidence>
<organism evidence="3 4">
    <name type="scientific">Armadillidium nasatum</name>
    <dbReference type="NCBI Taxonomy" id="96803"/>
    <lineage>
        <taxon>Eukaryota</taxon>
        <taxon>Metazoa</taxon>
        <taxon>Ecdysozoa</taxon>
        <taxon>Arthropoda</taxon>
        <taxon>Crustacea</taxon>
        <taxon>Multicrustacea</taxon>
        <taxon>Malacostraca</taxon>
        <taxon>Eumalacostraca</taxon>
        <taxon>Peracarida</taxon>
        <taxon>Isopoda</taxon>
        <taxon>Oniscidea</taxon>
        <taxon>Crinocheta</taxon>
        <taxon>Armadillidiidae</taxon>
        <taxon>Armadillidium</taxon>
    </lineage>
</organism>
<feature type="chain" id="PRO_5024291964" description="Cuticle protein" evidence="2">
    <location>
        <begin position="19"/>
        <end position="110"/>
    </location>
</feature>
<sequence>MKLVSIIILAVTLAVSTALPSLLDGSSSHSHDQSQDHIHEHSPENVEYVKILRDERQGPEDGSYSFDIETEDGIIRSETGAPLNIEQNPTGQQGRKKILQAYQQMPLHEY</sequence>
<protein>
    <recommendedName>
        <fullName evidence="5">Cuticle protein</fullName>
    </recommendedName>
</protein>
<keyword evidence="4" id="KW-1185">Reference proteome</keyword>
<evidence type="ECO:0000313" key="4">
    <source>
        <dbReference type="Proteomes" id="UP000326759"/>
    </source>
</evidence>
<feature type="compositionally biased region" description="Basic and acidic residues" evidence="1">
    <location>
        <begin position="29"/>
        <end position="44"/>
    </location>
</feature>
<comment type="caution">
    <text evidence="3">The sequence shown here is derived from an EMBL/GenBank/DDBJ whole genome shotgun (WGS) entry which is preliminary data.</text>
</comment>
<dbReference type="AlphaFoldDB" id="A0A5N5SVZ9"/>